<evidence type="ECO:0000256" key="1">
    <source>
        <dbReference type="ARBA" id="ARBA00022737"/>
    </source>
</evidence>
<dbReference type="CDD" id="cd12694">
    <property type="entry name" value="RRM2_hnRNPL_like"/>
    <property type="match status" value="1"/>
</dbReference>
<organism evidence="7">
    <name type="scientific">Echinostoma caproni</name>
    <dbReference type="NCBI Taxonomy" id="27848"/>
    <lineage>
        <taxon>Eukaryota</taxon>
        <taxon>Metazoa</taxon>
        <taxon>Spiralia</taxon>
        <taxon>Lophotrochozoa</taxon>
        <taxon>Platyhelminthes</taxon>
        <taxon>Trematoda</taxon>
        <taxon>Digenea</taxon>
        <taxon>Plagiorchiida</taxon>
        <taxon>Echinostomata</taxon>
        <taxon>Echinostomatoidea</taxon>
        <taxon>Echinostomatidae</taxon>
        <taxon>Echinostoma</taxon>
    </lineage>
</organism>
<dbReference type="WBParaSite" id="ECPE_0001052701-mRNA-1">
    <property type="protein sequence ID" value="ECPE_0001052701-mRNA-1"/>
    <property type="gene ID" value="ECPE_0001052701"/>
</dbReference>
<keyword evidence="1" id="KW-0677">Repeat</keyword>
<dbReference type="PROSITE" id="PS50102">
    <property type="entry name" value="RRM"/>
    <property type="match status" value="2"/>
</dbReference>
<dbReference type="CDD" id="cd12424">
    <property type="entry name" value="RRM3_hnRNPL_like"/>
    <property type="match status" value="1"/>
</dbReference>
<evidence type="ECO:0000313" key="6">
    <source>
        <dbReference type="Proteomes" id="UP000272942"/>
    </source>
</evidence>
<dbReference type="FunFam" id="3.30.70.330:FF:000072">
    <property type="entry name" value="heterogeneous nuclear ribonucleoprotein L isoform X1"/>
    <property type="match status" value="1"/>
</dbReference>
<dbReference type="Proteomes" id="UP000272942">
    <property type="component" value="Unassembled WGS sequence"/>
</dbReference>
<dbReference type="Gene3D" id="3.30.70.330">
    <property type="match status" value="4"/>
</dbReference>
<evidence type="ECO:0000259" key="4">
    <source>
        <dbReference type="PROSITE" id="PS50102"/>
    </source>
</evidence>
<dbReference type="AlphaFoldDB" id="A0A183AU60"/>
<dbReference type="PANTHER" id="PTHR15592">
    <property type="entry name" value="MATRIN 3/NUCLEAR PROTEIN 220-RELATED"/>
    <property type="match status" value="1"/>
</dbReference>
<dbReference type="Pfam" id="PF00076">
    <property type="entry name" value="RRM_1"/>
    <property type="match status" value="1"/>
</dbReference>
<name>A0A183AU60_9TREM</name>
<dbReference type="Pfam" id="PF22976">
    <property type="entry name" value="RRM_10"/>
    <property type="match status" value="1"/>
</dbReference>
<dbReference type="SMART" id="SM00360">
    <property type="entry name" value="RRM"/>
    <property type="match status" value="3"/>
</dbReference>
<keyword evidence="2 3" id="KW-0694">RNA-binding</keyword>
<keyword evidence="6" id="KW-1185">Reference proteome</keyword>
<sequence>MDCSFSSYNHGHYTRRPRQISEEVVEPSPVIHIRGLPEHTLEIDLLKIFEQNGSVRDVAMMPQKRQALVEFLDIDVARRVVERGSSDEAGESSENHVLLYTVYNAQYPITIDLIHQISSPFGKILRIVIFRKSQVQAMVEFRSVNEARLAKRNLSGADIYTGCCTLKVDYARPVKLTVTKNDKDSWDFEMATQHNLLRSIALQGRYDGNPCFQPDSNYVDNPSLYPQAQLLQNRSLMYSPQAFNGTGQPARSNTSVAMIYNLNMEHVNCDRLFNVVCLYGNVIRIKFLRSNEGAAMVQMGEPVAVDDLIDNLSGAVVLEVSQPYSLPDGSPSFKDFSRCRNNRYSNATLASKNRKFRPSQALHYWNCPPNIGLPEMQNLFRSAGAPIPTSEADALTALLFCNHAEATNLEDGLPFILKFSFASSTIRDFNQPTLKNETANQIMTTVGGV</sequence>
<dbReference type="OrthoDB" id="302770at2759"/>
<reference evidence="5 6" key="2">
    <citation type="submission" date="2018-11" db="EMBL/GenBank/DDBJ databases">
        <authorList>
            <consortium name="Pathogen Informatics"/>
        </authorList>
    </citation>
    <scope>NUCLEOTIDE SEQUENCE [LARGE SCALE GENOMIC DNA]</scope>
    <source>
        <strain evidence="5 6">Egypt</strain>
    </source>
</reference>
<protein>
    <submittedName>
        <fullName evidence="7">Heterogeneous nuclear ribonucleoprotein L like</fullName>
    </submittedName>
</protein>
<evidence type="ECO:0000313" key="5">
    <source>
        <dbReference type="EMBL" id="VDP87142.1"/>
    </source>
</evidence>
<evidence type="ECO:0000256" key="3">
    <source>
        <dbReference type="PROSITE-ProRule" id="PRU00176"/>
    </source>
</evidence>
<dbReference type="SUPFAM" id="SSF54928">
    <property type="entry name" value="RNA-binding domain, RBD"/>
    <property type="match status" value="3"/>
</dbReference>
<gene>
    <name evidence="5" type="ORF">ECPE_LOCUS10495</name>
</gene>
<dbReference type="InterPro" id="IPR055204">
    <property type="entry name" value="HNRNPL_RRM"/>
</dbReference>
<dbReference type="Pfam" id="PF11835">
    <property type="entry name" value="RRM_8"/>
    <property type="match status" value="1"/>
</dbReference>
<evidence type="ECO:0000313" key="7">
    <source>
        <dbReference type="WBParaSite" id="ECPE_0001052701-mRNA-1"/>
    </source>
</evidence>
<dbReference type="GO" id="GO:0003723">
    <property type="term" value="F:RNA binding"/>
    <property type="evidence" value="ECO:0007669"/>
    <property type="project" value="UniProtKB-UniRule"/>
</dbReference>
<dbReference type="InterPro" id="IPR012677">
    <property type="entry name" value="Nucleotide-bd_a/b_plait_sf"/>
</dbReference>
<evidence type="ECO:0000256" key="2">
    <source>
        <dbReference type="ARBA" id="ARBA00022884"/>
    </source>
</evidence>
<dbReference type="InterPro" id="IPR000504">
    <property type="entry name" value="RRM_dom"/>
</dbReference>
<dbReference type="InterPro" id="IPR035979">
    <property type="entry name" value="RBD_domain_sf"/>
</dbReference>
<proteinExistence type="predicted"/>
<dbReference type="EMBL" id="UZAN01049167">
    <property type="protein sequence ID" value="VDP87142.1"/>
    <property type="molecule type" value="Genomic_DNA"/>
</dbReference>
<feature type="domain" description="RRM" evidence="4">
    <location>
        <begin position="100"/>
        <end position="173"/>
    </location>
</feature>
<feature type="domain" description="RRM" evidence="4">
    <location>
        <begin position="29"/>
        <end position="116"/>
    </location>
</feature>
<dbReference type="Pfam" id="PF13893">
    <property type="entry name" value="RRM_5"/>
    <property type="match status" value="1"/>
</dbReference>
<dbReference type="InterPro" id="IPR021790">
    <property type="entry name" value="PTBP1-like_RRM2"/>
</dbReference>
<reference evidence="7" key="1">
    <citation type="submission" date="2016-06" db="UniProtKB">
        <authorList>
            <consortium name="WormBaseParasite"/>
        </authorList>
    </citation>
    <scope>IDENTIFICATION</scope>
</reference>
<accession>A0A183AU60</accession>